<dbReference type="Gene3D" id="3.30.450.20">
    <property type="entry name" value="PAS domain"/>
    <property type="match status" value="1"/>
</dbReference>
<dbReference type="InterPro" id="IPR000014">
    <property type="entry name" value="PAS"/>
</dbReference>
<dbReference type="PANTHER" id="PTHR44757:SF2">
    <property type="entry name" value="BIOFILM ARCHITECTURE MAINTENANCE PROTEIN MBAA"/>
    <property type="match status" value="1"/>
</dbReference>
<evidence type="ECO:0000259" key="4">
    <source>
        <dbReference type="PROSITE" id="PS50887"/>
    </source>
</evidence>
<dbReference type="GO" id="GO:0006355">
    <property type="term" value="P:regulation of DNA-templated transcription"/>
    <property type="evidence" value="ECO:0007669"/>
    <property type="project" value="InterPro"/>
</dbReference>
<dbReference type="NCBIfam" id="TIGR00254">
    <property type="entry name" value="GGDEF"/>
    <property type="match status" value="1"/>
</dbReference>
<dbReference type="InterPro" id="IPR035965">
    <property type="entry name" value="PAS-like_dom_sf"/>
</dbReference>
<dbReference type="AlphaFoldDB" id="A0A1G9Y617"/>
<dbReference type="Pfam" id="PF00563">
    <property type="entry name" value="EAL"/>
    <property type="match status" value="1"/>
</dbReference>
<dbReference type="InterPro" id="IPR000700">
    <property type="entry name" value="PAS-assoc_C"/>
</dbReference>
<dbReference type="CDD" id="cd00130">
    <property type="entry name" value="PAS"/>
    <property type="match status" value="1"/>
</dbReference>
<evidence type="ECO:0000313" key="6">
    <source>
        <dbReference type="Proteomes" id="UP000183376"/>
    </source>
</evidence>
<feature type="domain" description="GGDEF" evidence="4">
    <location>
        <begin position="321"/>
        <end position="455"/>
    </location>
</feature>
<dbReference type="InterPro" id="IPR029787">
    <property type="entry name" value="Nucleotide_cyclase"/>
</dbReference>
<accession>A0A1G9Y617</accession>
<dbReference type="Gene3D" id="3.20.20.450">
    <property type="entry name" value="EAL domain"/>
    <property type="match status" value="1"/>
</dbReference>
<feature type="domain" description="EAL" evidence="3">
    <location>
        <begin position="464"/>
        <end position="718"/>
    </location>
</feature>
<dbReference type="PROSITE" id="PS50887">
    <property type="entry name" value="GGDEF"/>
    <property type="match status" value="1"/>
</dbReference>
<dbReference type="PANTHER" id="PTHR44757">
    <property type="entry name" value="DIGUANYLATE CYCLASE DGCP"/>
    <property type="match status" value="1"/>
</dbReference>
<sequence>MTDAVLHSLLGPPPEDGRRERGLLARKWAYLLGGIAYVPLEHADFEIELAALLDTLCGEVHESGQEHQPGRTAALEAAGARLVELNCASGRALTATMDVLGKGLLTLPEFQPVEEFAERVVGVLGALAASVMVAAQDATLAQQEGLKLSMLKAVRDAKYNLRAAQARFDEVATSSASGILVADLDGTLVTVNAAAGVMLGHAPDELTGRDLFELVHPDYAPVLREDYGALLVGKVERIKQSQRLLHRDGEPVPVSLTASLLRGAGGEPSHFVTVVEDGTELVLLQNELNRQALHDVLTGLPNRQCFSTRLETALGRADPELGVTLLRLELDAFAVVRDGLGERAAEQLLVTVAQRLKSVLAGQKALLARFGGAEFAVLVENAPDTPEPERLVHELRHELAEPTYVDGHGLALSVSVGVVNRPARDREAAELLREAHQALRRAKANGHGQWELSHPEQNRLDRKTDALAAVMPGAFEDGDVQARYRPLVRLTDGAAHGVQVLLSWDPPGVGALSDQCCRRLAETTGLMLPLGEWLLRTGCQQVGWWRQRLDRDLRLLVGLSPHQAADADLLTRVGGVLEETRFPAERLLVELPTLALAADLGKTRDNLQALADLGVRPVISDCGLGGGALAAVADLPVQGVRLDCGLLDGAAPDSLVVDLLRELPGLVRRAGAEVIVDGLTTAGSAAFWRAAGAELALGDHCGAACRPDELAAAFGDPGWRAP</sequence>
<dbReference type="InterPro" id="IPR052155">
    <property type="entry name" value="Biofilm_reg_signaling"/>
</dbReference>
<reference evidence="5 6" key="1">
    <citation type="submission" date="2016-10" db="EMBL/GenBank/DDBJ databases">
        <authorList>
            <person name="de Groot N.N."/>
        </authorList>
    </citation>
    <scope>NUCLEOTIDE SEQUENCE [LARGE SCALE GENOMIC DNA]</scope>
    <source>
        <strain evidence="5 6">DSM 44149</strain>
    </source>
</reference>
<evidence type="ECO:0000259" key="1">
    <source>
        <dbReference type="PROSITE" id="PS50112"/>
    </source>
</evidence>
<dbReference type="SMART" id="SM00091">
    <property type="entry name" value="PAS"/>
    <property type="match status" value="1"/>
</dbReference>
<evidence type="ECO:0000259" key="2">
    <source>
        <dbReference type="PROSITE" id="PS50113"/>
    </source>
</evidence>
<dbReference type="SMART" id="SM00052">
    <property type="entry name" value="EAL"/>
    <property type="match status" value="1"/>
</dbReference>
<protein>
    <submittedName>
        <fullName evidence="5">PAS domain S-box-containing protein/diguanylate cyclase (GGDEF) domain-containing protein</fullName>
    </submittedName>
</protein>
<evidence type="ECO:0000259" key="3">
    <source>
        <dbReference type="PROSITE" id="PS50883"/>
    </source>
</evidence>
<evidence type="ECO:0000313" key="5">
    <source>
        <dbReference type="EMBL" id="SDN04096.1"/>
    </source>
</evidence>
<dbReference type="Pfam" id="PF00989">
    <property type="entry name" value="PAS"/>
    <property type="match status" value="1"/>
</dbReference>
<dbReference type="SMART" id="SM00267">
    <property type="entry name" value="GGDEF"/>
    <property type="match status" value="1"/>
</dbReference>
<dbReference type="SUPFAM" id="SSF55073">
    <property type="entry name" value="Nucleotide cyclase"/>
    <property type="match status" value="1"/>
</dbReference>
<name>A0A1G9Y617_ALLAB</name>
<proteinExistence type="predicted"/>
<dbReference type="Gene3D" id="3.30.70.270">
    <property type="match status" value="1"/>
</dbReference>
<dbReference type="eggNOG" id="COG5001">
    <property type="taxonomic scope" value="Bacteria"/>
</dbReference>
<organism evidence="5 6">
    <name type="scientific">Allokutzneria albata</name>
    <name type="common">Kibdelosporangium albatum</name>
    <dbReference type="NCBI Taxonomy" id="211114"/>
    <lineage>
        <taxon>Bacteria</taxon>
        <taxon>Bacillati</taxon>
        <taxon>Actinomycetota</taxon>
        <taxon>Actinomycetes</taxon>
        <taxon>Pseudonocardiales</taxon>
        <taxon>Pseudonocardiaceae</taxon>
        <taxon>Allokutzneria</taxon>
    </lineage>
</organism>
<dbReference type="STRING" id="211114.SAMN04489726_4602"/>
<dbReference type="SUPFAM" id="SSF141868">
    <property type="entry name" value="EAL domain-like"/>
    <property type="match status" value="1"/>
</dbReference>
<dbReference type="OrthoDB" id="23692at2"/>
<dbReference type="InterPro" id="IPR000160">
    <property type="entry name" value="GGDEF_dom"/>
</dbReference>
<dbReference type="SUPFAM" id="SSF55785">
    <property type="entry name" value="PYP-like sensor domain (PAS domain)"/>
    <property type="match status" value="1"/>
</dbReference>
<gene>
    <name evidence="5" type="ORF">SAMN04489726_4602</name>
</gene>
<dbReference type="PROSITE" id="PS50113">
    <property type="entry name" value="PAC"/>
    <property type="match status" value="1"/>
</dbReference>
<dbReference type="CDD" id="cd01948">
    <property type="entry name" value="EAL"/>
    <property type="match status" value="1"/>
</dbReference>
<keyword evidence="6" id="KW-1185">Reference proteome</keyword>
<dbReference type="Pfam" id="PF00990">
    <property type="entry name" value="GGDEF"/>
    <property type="match status" value="1"/>
</dbReference>
<dbReference type="NCBIfam" id="TIGR00229">
    <property type="entry name" value="sensory_box"/>
    <property type="match status" value="1"/>
</dbReference>
<dbReference type="PROSITE" id="PS50883">
    <property type="entry name" value="EAL"/>
    <property type="match status" value="1"/>
</dbReference>
<dbReference type="InterPro" id="IPR001633">
    <property type="entry name" value="EAL_dom"/>
</dbReference>
<feature type="domain" description="PAC" evidence="2">
    <location>
        <begin position="238"/>
        <end position="290"/>
    </location>
</feature>
<dbReference type="EMBL" id="LT629701">
    <property type="protein sequence ID" value="SDN04096.1"/>
    <property type="molecule type" value="Genomic_DNA"/>
</dbReference>
<dbReference type="RefSeq" id="WP_043814189.1">
    <property type="nucleotide sequence ID" value="NZ_JOEF01000045.1"/>
</dbReference>
<dbReference type="PROSITE" id="PS50112">
    <property type="entry name" value="PAS"/>
    <property type="match status" value="1"/>
</dbReference>
<dbReference type="InterPro" id="IPR035919">
    <property type="entry name" value="EAL_sf"/>
</dbReference>
<dbReference type="InterPro" id="IPR043128">
    <property type="entry name" value="Rev_trsase/Diguanyl_cyclase"/>
</dbReference>
<dbReference type="Proteomes" id="UP000183376">
    <property type="component" value="Chromosome I"/>
</dbReference>
<feature type="domain" description="PAS" evidence="1">
    <location>
        <begin position="164"/>
        <end position="234"/>
    </location>
</feature>
<dbReference type="InterPro" id="IPR013767">
    <property type="entry name" value="PAS_fold"/>
</dbReference>
<dbReference type="CDD" id="cd01949">
    <property type="entry name" value="GGDEF"/>
    <property type="match status" value="1"/>
</dbReference>